<name>X1TGL8_9ZZZZ</name>
<dbReference type="Gene3D" id="3.20.20.370">
    <property type="entry name" value="Glycoside hydrolase/deacetylase"/>
    <property type="match status" value="1"/>
</dbReference>
<feature type="non-terminal residue" evidence="1">
    <location>
        <position position="271"/>
    </location>
</feature>
<gene>
    <name evidence="1" type="ORF">S12H4_28555</name>
</gene>
<dbReference type="EMBL" id="BARW01016386">
    <property type="protein sequence ID" value="GAI90486.1"/>
    <property type="molecule type" value="Genomic_DNA"/>
</dbReference>
<sequence>MRLPVLAEGKKVFVVFSVDWEPNHGVWNHNKGTDYGGILKATPVLESLLDAQQVPCTWFVEVGKEADRDMPGAFPGDLRRLGRRMRDEIGLHVHWRHPDGLQGTTSYETGDRTWVQDQITHGVARLGSFGIRPTAFRSGALLFVSGLPGILEHTGFTTDSSTLWGKAKRTTDSNEGVRKTSTLGRMGWVVRRVLGSPPLPYFADPENVERTGCSSVLEFPIFSGLVESQRLVHSFVRHLTLWKARLGSSTTFLTLFFHIDELLDPRSGPNE</sequence>
<evidence type="ECO:0000313" key="1">
    <source>
        <dbReference type="EMBL" id="GAI90486.1"/>
    </source>
</evidence>
<dbReference type="InterPro" id="IPR011330">
    <property type="entry name" value="Glyco_hydro/deAcase_b/a-brl"/>
</dbReference>
<dbReference type="SUPFAM" id="SSF88713">
    <property type="entry name" value="Glycoside hydrolase/deacetylase"/>
    <property type="match status" value="1"/>
</dbReference>
<accession>X1TGL8</accession>
<evidence type="ECO:0008006" key="2">
    <source>
        <dbReference type="Google" id="ProtNLM"/>
    </source>
</evidence>
<comment type="caution">
    <text evidence="1">The sequence shown here is derived from an EMBL/GenBank/DDBJ whole genome shotgun (WGS) entry which is preliminary data.</text>
</comment>
<reference evidence="1" key="1">
    <citation type="journal article" date="2014" name="Front. Microbiol.">
        <title>High frequency of phylogenetically diverse reductive dehalogenase-homologous genes in deep subseafloor sedimentary metagenomes.</title>
        <authorList>
            <person name="Kawai M."/>
            <person name="Futagami T."/>
            <person name="Toyoda A."/>
            <person name="Takaki Y."/>
            <person name="Nishi S."/>
            <person name="Hori S."/>
            <person name="Arai W."/>
            <person name="Tsubouchi T."/>
            <person name="Morono Y."/>
            <person name="Uchiyama I."/>
            <person name="Ito T."/>
            <person name="Fujiyama A."/>
            <person name="Inagaki F."/>
            <person name="Takami H."/>
        </authorList>
    </citation>
    <scope>NUCLEOTIDE SEQUENCE</scope>
    <source>
        <strain evidence="1">Expedition CK06-06</strain>
    </source>
</reference>
<dbReference type="GO" id="GO:0005975">
    <property type="term" value="P:carbohydrate metabolic process"/>
    <property type="evidence" value="ECO:0007669"/>
    <property type="project" value="InterPro"/>
</dbReference>
<dbReference type="AlphaFoldDB" id="X1TGL8"/>
<organism evidence="1">
    <name type="scientific">marine sediment metagenome</name>
    <dbReference type="NCBI Taxonomy" id="412755"/>
    <lineage>
        <taxon>unclassified sequences</taxon>
        <taxon>metagenomes</taxon>
        <taxon>ecological metagenomes</taxon>
    </lineage>
</organism>
<protein>
    <recommendedName>
        <fullName evidence="2">NodB homology domain-containing protein</fullName>
    </recommendedName>
</protein>
<proteinExistence type="predicted"/>